<evidence type="ECO:0000313" key="4">
    <source>
        <dbReference type="Proteomes" id="UP000598120"/>
    </source>
</evidence>
<accession>A0A8J2TQ75</accession>
<evidence type="ECO:0000313" key="3">
    <source>
        <dbReference type="EMBL" id="GFZ85895.1"/>
    </source>
</evidence>
<comment type="caution">
    <text evidence="3">The sequence shown here is derived from an EMBL/GenBank/DDBJ whole genome shotgun (WGS) entry which is preliminary data.</text>
</comment>
<proteinExistence type="predicted"/>
<gene>
    <name evidence="3" type="ORF">GCM10011531_16470</name>
</gene>
<dbReference type="SMART" id="SM00287">
    <property type="entry name" value="SH3b"/>
    <property type="match status" value="1"/>
</dbReference>
<dbReference type="EMBL" id="BMIC01000002">
    <property type="protein sequence ID" value="GFZ85895.1"/>
    <property type="molecule type" value="Genomic_DNA"/>
</dbReference>
<keyword evidence="1" id="KW-0732">Signal</keyword>
<feature type="signal peptide" evidence="1">
    <location>
        <begin position="1"/>
        <end position="18"/>
    </location>
</feature>
<name>A0A8J2TQ75_9FLAO</name>
<dbReference type="PROSITE" id="PS51781">
    <property type="entry name" value="SH3B"/>
    <property type="match status" value="1"/>
</dbReference>
<dbReference type="RefSeq" id="WP_188605880.1">
    <property type="nucleotide sequence ID" value="NZ_BMIC01000002.1"/>
</dbReference>
<reference evidence="3 4" key="1">
    <citation type="journal article" date="2014" name="Int. J. Syst. Evol. Microbiol.">
        <title>Complete genome sequence of Corynebacterium casei LMG S-19264T (=DSM 44701T), isolated from a smear-ripened cheese.</title>
        <authorList>
            <consortium name="US DOE Joint Genome Institute (JGI-PGF)"/>
            <person name="Walter F."/>
            <person name="Albersmeier A."/>
            <person name="Kalinowski J."/>
            <person name="Ruckert C."/>
        </authorList>
    </citation>
    <scope>NUCLEOTIDE SEQUENCE [LARGE SCALE GENOMIC DNA]</scope>
    <source>
        <strain evidence="3 4">CGMCC 1.15295</strain>
    </source>
</reference>
<protein>
    <recommendedName>
        <fullName evidence="2">SH3b domain-containing protein</fullName>
    </recommendedName>
</protein>
<evidence type="ECO:0000256" key="1">
    <source>
        <dbReference type="SAM" id="SignalP"/>
    </source>
</evidence>
<dbReference type="Gene3D" id="2.30.30.40">
    <property type="entry name" value="SH3 Domains"/>
    <property type="match status" value="1"/>
</dbReference>
<dbReference type="Proteomes" id="UP000598120">
    <property type="component" value="Unassembled WGS sequence"/>
</dbReference>
<dbReference type="AlphaFoldDB" id="A0A8J2TQ75"/>
<keyword evidence="4" id="KW-1185">Reference proteome</keyword>
<evidence type="ECO:0000259" key="2">
    <source>
        <dbReference type="PROSITE" id="PS51781"/>
    </source>
</evidence>
<dbReference type="Pfam" id="PF08239">
    <property type="entry name" value="SH3_3"/>
    <property type="match status" value="1"/>
</dbReference>
<dbReference type="InterPro" id="IPR003646">
    <property type="entry name" value="SH3-like_bac-type"/>
</dbReference>
<organism evidence="3 4">
    <name type="scientific">Aquaticitalea lipolytica</name>
    <dbReference type="NCBI Taxonomy" id="1247562"/>
    <lineage>
        <taxon>Bacteria</taxon>
        <taxon>Pseudomonadati</taxon>
        <taxon>Bacteroidota</taxon>
        <taxon>Flavobacteriia</taxon>
        <taxon>Flavobacteriales</taxon>
        <taxon>Flavobacteriaceae</taxon>
        <taxon>Aquaticitalea</taxon>
    </lineage>
</organism>
<feature type="chain" id="PRO_5035205728" description="SH3b domain-containing protein" evidence="1">
    <location>
        <begin position="19"/>
        <end position="391"/>
    </location>
</feature>
<sequence length="391" mass="45163">MKLKIFLFLFVFTTLLFSQEQKYLNNDTRLYTKANSDSEFIGFFKVNAQVQLISKYNDNWYFVKADNNNTGYVLTKYLSDKYTSNPTEAEDKENPILKGDQYYGNYHLFINVASLRARGLPNATGPIVSILTTGEAVPVKYIPLNEDDWVFISSGRYVQKKYLGERPAFSELLKLFDSFETDNINDRKKIAERLVQLAWNGETENLPQAYNIYYNVAKQLKDIALIEDIETKLILVNGLTTKKPYQETEAFIENADFIIRGVNVENHFIKLNELVKVYGEPTKIDLISDECGVYYSETFYTYPNMVLSVNKEENLADLYTVFINPNNSFKIDDDHIITHNTSERDFLIKYAQHIVTGIANLHIYTIQTDSGGYNFTFKNGKIVSIDFYNLC</sequence>
<feature type="domain" description="SH3b" evidence="2">
    <location>
        <begin position="18"/>
        <end position="82"/>
    </location>
</feature>